<dbReference type="eggNOG" id="COG0241">
    <property type="taxonomic scope" value="Bacteria"/>
</dbReference>
<reference evidence="1 2" key="1">
    <citation type="submission" date="2014-09" db="EMBL/GenBank/DDBJ databases">
        <title>Sporocytophaga myxococcoides PG-01 genome sequencing.</title>
        <authorList>
            <person name="Liu L."/>
            <person name="Gao P.J."/>
            <person name="Chen G.J."/>
            <person name="Wang L.S."/>
        </authorList>
    </citation>
    <scope>NUCLEOTIDE SEQUENCE [LARGE SCALE GENOMIC DNA]</scope>
    <source>
        <strain evidence="1 2">PG-01</strain>
    </source>
</reference>
<keyword evidence="2" id="KW-1185">Reference proteome</keyword>
<evidence type="ECO:0000313" key="2">
    <source>
        <dbReference type="Proteomes" id="UP000030185"/>
    </source>
</evidence>
<dbReference type="RefSeq" id="WP_156140758.1">
    <property type="nucleotide sequence ID" value="NZ_BBLT01000010.1"/>
</dbReference>
<dbReference type="OrthoDB" id="954467at2"/>
<dbReference type="AlphaFoldDB" id="A0A098LLI6"/>
<comment type="caution">
    <text evidence="1">The sequence shown here is derived from an EMBL/GenBank/DDBJ whole genome shotgun (WGS) entry which is preliminary data.</text>
</comment>
<dbReference type="STRING" id="153721.MYP_4233"/>
<dbReference type="EMBL" id="BBLT01000010">
    <property type="protein sequence ID" value="GAL87003.1"/>
    <property type="molecule type" value="Genomic_DNA"/>
</dbReference>
<name>A0A098LLI6_9BACT</name>
<proteinExistence type="predicted"/>
<organism evidence="1 2">
    <name type="scientific">Sporocytophaga myxococcoides</name>
    <dbReference type="NCBI Taxonomy" id="153721"/>
    <lineage>
        <taxon>Bacteria</taxon>
        <taxon>Pseudomonadati</taxon>
        <taxon>Bacteroidota</taxon>
        <taxon>Cytophagia</taxon>
        <taxon>Cytophagales</taxon>
        <taxon>Cytophagaceae</taxon>
        <taxon>Sporocytophaga</taxon>
    </lineage>
</organism>
<dbReference type="InterPro" id="IPR036412">
    <property type="entry name" value="HAD-like_sf"/>
</dbReference>
<protein>
    <submittedName>
        <fullName evidence="1">Capsule biosynthesis phosphatase</fullName>
    </submittedName>
</protein>
<sequence length="110" mass="12571">MMRIFIALDGTICPVKKEDESFENLIPFPGAKEKINKLRKAGHYIIILTKRHLSAYNSGIKNIGKITLEWLDANGIEFDELYLGTPDISQLQVSVKFTDWNVIEEKLLGY</sequence>
<dbReference type="Gene3D" id="3.40.50.1000">
    <property type="entry name" value="HAD superfamily/HAD-like"/>
    <property type="match status" value="1"/>
</dbReference>
<dbReference type="Proteomes" id="UP000030185">
    <property type="component" value="Unassembled WGS sequence"/>
</dbReference>
<dbReference type="SUPFAM" id="SSF56784">
    <property type="entry name" value="HAD-like"/>
    <property type="match status" value="1"/>
</dbReference>
<dbReference type="InterPro" id="IPR023214">
    <property type="entry name" value="HAD_sf"/>
</dbReference>
<accession>A0A098LLI6</accession>
<gene>
    <name evidence="1" type="ORF">MYP_4233</name>
</gene>
<evidence type="ECO:0000313" key="1">
    <source>
        <dbReference type="EMBL" id="GAL87003.1"/>
    </source>
</evidence>